<dbReference type="EC" id="1.-.-.-" evidence="1"/>
<dbReference type="GO" id="GO:0016491">
    <property type="term" value="F:oxidoreductase activity"/>
    <property type="evidence" value="ECO:0007669"/>
    <property type="project" value="UniProtKB-KW"/>
</dbReference>
<evidence type="ECO:0000313" key="2">
    <source>
        <dbReference type="Proteomes" id="UP001403385"/>
    </source>
</evidence>
<protein>
    <submittedName>
        <fullName evidence="1">Gluconate 2-dehydrogenase subunit 3 family protein</fullName>
        <ecNumber evidence="1">1.-.-.-</ecNumber>
    </submittedName>
</protein>
<keyword evidence="1" id="KW-0560">Oxidoreductase</keyword>
<dbReference type="InterPro" id="IPR027056">
    <property type="entry name" value="Gluconate_2DH_su3"/>
</dbReference>
<name>A0AAW9S4C1_9BACT</name>
<proteinExistence type="predicted"/>
<dbReference type="Proteomes" id="UP001403385">
    <property type="component" value="Unassembled WGS sequence"/>
</dbReference>
<dbReference type="PROSITE" id="PS51257">
    <property type="entry name" value="PROKAR_LIPOPROTEIN"/>
    <property type="match status" value="1"/>
</dbReference>
<dbReference type="Pfam" id="PF13618">
    <property type="entry name" value="Gluconate_2-dh3"/>
    <property type="match status" value="1"/>
</dbReference>
<comment type="caution">
    <text evidence="1">The sequence shown here is derived from an EMBL/GenBank/DDBJ whole genome shotgun (WGS) entry which is preliminary data.</text>
</comment>
<gene>
    <name evidence="1" type="ORF">AAG747_08450</name>
</gene>
<reference evidence="1 2" key="1">
    <citation type="submission" date="2024-04" db="EMBL/GenBank/DDBJ databases">
        <title>Novel genus in family Flammeovirgaceae.</title>
        <authorList>
            <person name="Nguyen T.H."/>
            <person name="Vuong T.Q."/>
            <person name="Le H."/>
            <person name="Kim S.-G."/>
        </authorList>
    </citation>
    <scope>NUCLEOTIDE SEQUENCE [LARGE SCALE GENOMIC DNA]</scope>
    <source>
        <strain evidence="1 2">JCM 23209</strain>
    </source>
</reference>
<evidence type="ECO:0000313" key="1">
    <source>
        <dbReference type="EMBL" id="MEN7547936.1"/>
    </source>
</evidence>
<dbReference type="RefSeq" id="WP_346820718.1">
    <property type="nucleotide sequence ID" value="NZ_JBDKWZ010000004.1"/>
</dbReference>
<sequence>MDRREVLKRVGILMGGTLSAPAIASILSGCQPTQKLDWTPVFFTEEQATLLAELTELIIPTTDTPGAKAAHVPEFIDLALQKCYSQEEQQAFVEGLNTLNGECQEQFGDSFLKCTLEQQKEALTQNAEKAQSTSEDPSAKKAFFFQLKELTLLGYFTSEPGATQALEYLAIPGEFNPCFTIEEGQKAWAT</sequence>
<dbReference type="EMBL" id="JBDKWZ010000004">
    <property type="protein sequence ID" value="MEN7547936.1"/>
    <property type="molecule type" value="Genomic_DNA"/>
</dbReference>
<keyword evidence="2" id="KW-1185">Reference proteome</keyword>
<accession>A0AAW9S4C1</accession>
<organism evidence="1 2">
    <name type="scientific">Rapidithrix thailandica</name>
    <dbReference type="NCBI Taxonomy" id="413964"/>
    <lineage>
        <taxon>Bacteria</taxon>
        <taxon>Pseudomonadati</taxon>
        <taxon>Bacteroidota</taxon>
        <taxon>Cytophagia</taxon>
        <taxon>Cytophagales</taxon>
        <taxon>Flammeovirgaceae</taxon>
        <taxon>Rapidithrix</taxon>
    </lineage>
</organism>
<dbReference type="AlphaFoldDB" id="A0AAW9S4C1"/>